<dbReference type="AlphaFoldDB" id="A0A2S6FHI5"/>
<dbReference type="InterPro" id="IPR045584">
    <property type="entry name" value="Pilin-like"/>
</dbReference>
<protein>
    <submittedName>
        <fullName evidence="3">General secretion pathway protein GspG</fullName>
    </submittedName>
</protein>
<evidence type="ECO:0000256" key="1">
    <source>
        <dbReference type="SAM" id="MobiDB-lite"/>
    </source>
</evidence>
<dbReference type="NCBIfam" id="TIGR02532">
    <property type="entry name" value="IV_pilin_GFxxxE"/>
    <property type="match status" value="1"/>
</dbReference>
<keyword evidence="2" id="KW-0812">Transmembrane</keyword>
<dbReference type="RefSeq" id="WP_104450058.1">
    <property type="nucleotide sequence ID" value="NZ_JBLZZR010000215.1"/>
</dbReference>
<feature type="transmembrane region" description="Helical" evidence="2">
    <location>
        <begin position="20"/>
        <end position="41"/>
    </location>
</feature>
<comment type="caution">
    <text evidence="3">The sequence shown here is derived from an EMBL/GenBank/DDBJ whole genome shotgun (WGS) entry which is preliminary data.</text>
</comment>
<organism evidence="3 4">
    <name type="scientific">Pseudomonas laurylsulfatiphila</name>
    <dbReference type="NCBI Taxonomy" id="2011015"/>
    <lineage>
        <taxon>Bacteria</taxon>
        <taxon>Pseudomonadati</taxon>
        <taxon>Pseudomonadota</taxon>
        <taxon>Gammaproteobacteria</taxon>
        <taxon>Pseudomonadales</taxon>
        <taxon>Pseudomonadaceae</taxon>
        <taxon>Pseudomonas</taxon>
    </lineage>
</organism>
<proteinExistence type="predicted"/>
<evidence type="ECO:0000313" key="4">
    <source>
        <dbReference type="Proteomes" id="UP000238541"/>
    </source>
</evidence>
<feature type="compositionally biased region" description="Polar residues" evidence="1">
    <location>
        <begin position="131"/>
        <end position="142"/>
    </location>
</feature>
<dbReference type="InterPro" id="IPR012902">
    <property type="entry name" value="N_methyl_site"/>
</dbReference>
<gene>
    <name evidence="3" type="ORF">CD175_18685</name>
</gene>
<dbReference type="PROSITE" id="PS00409">
    <property type="entry name" value="PROKAR_NTER_METHYL"/>
    <property type="match status" value="1"/>
</dbReference>
<name>A0A2S6FHI5_9PSED</name>
<evidence type="ECO:0000256" key="2">
    <source>
        <dbReference type="SAM" id="Phobius"/>
    </source>
</evidence>
<sequence>MWHGKLSLIAPRHHCAKGFTLIELLLTLALLATLSTVAYPLTAMMGQRDRELELQRSLREIRRAIDSYKVAADDKRIEQSISASGYPPNLQALVQGVTDKSDIKGQKIFFLRRIPRDPVCECPELSPIDTWQSRSYRSSPDNPSEGEDVFDVSSRSQRKSLNGTPYSQW</sequence>
<dbReference type="SUPFAM" id="SSF54523">
    <property type="entry name" value="Pili subunits"/>
    <property type="match status" value="1"/>
</dbReference>
<dbReference type="Pfam" id="PF07963">
    <property type="entry name" value="N_methyl"/>
    <property type="match status" value="1"/>
</dbReference>
<accession>A0A2S6FHI5</accession>
<keyword evidence="2" id="KW-0472">Membrane</keyword>
<evidence type="ECO:0000313" key="3">
    <source>
        <dbReference type="EMBL" id="PPK36876.1"/>
    </source>
</evidence>
<keyword evidence="4" id="KW-1185">Reference proteome</keyword>
<keyword evidence="2" id="KW-1133">Transmembrane helix</keyword>
<dbReference type="Gene3D" id="3.30.700.10">
    <property type="entry name" value="Glycoprotein, Type 4 Pilin"/>
    <property type="match status" value="1"/>
</dbReference>
<reference evidence="4" key="1">
    <citation type="submission" date="2017-06" db="EMBL/GenBank/DDBJ databases">
        <authorList>
            <person name="Furmanczyk E.M."/>
        </authorList>
    </citation>
    <scope>NUCLEOTIDE SEQUENCE [LARGE SCALE GENOMIC DNA]</scope>
    <source>
        <strain evidence="4">AP3_16</strain>
    </source>
</reference>
<dbReference type="Proteomes" id="UP000238541">
    <property type="component" value="Unassembled WGS sequence"/>
</dbReference>
<feature type="region of interest" description="Disordered" evidence="1">
    <location>
        <begin position="131"/>
        <end position="169"/>
    </location>
</feature>
<dbReference type="EMBL" id="NIRS01000005">
    <property type="protein sequence ID" value="PPK36876.1"/>
    <property type="molecule type" value="Genomic_DNA"/>
</dbReference>
<feature type="compositionally biased region" description="Polar residues" evidence="1">
    <location>
        <begin position="153"/>
        <end position="169"/>
    </location>
</feature>